<dbReference type="AlphaFoldDB" id="A0A834TMW1"/>
<evidence type="ECO:0000256" key="9">
    <source>
        <dbReference type="ARBA" id="ARBA00023136"/>
    </source>
</evidence>
<dbReference type="SUPFAM" id="SSF52058">
    <property type="entry name" value="L domain-like"/>
    <property type="match status" value="2"/>
</dbReference>
<sequence>MAGIPPVKADSAVDHASWSSSFHLYSLSSLFLGSDSVHSFTWLLWDVGYGFWRVNQRKMRVFGSRGRASSEVACIPSEQHALLQLKHHLLDPSNRLASWSSNGDCCKWASVVCSNVTGNVLELHLTTSFPNYDEYEYYADYEGSWFSGELHSSILDLKHLSYLDLSGNDFGQIQIPSFLGSMTSLTYLNLSRAGFGGSIPHQIGNLSNLLYLDLGGNDFVGSIPFQIGNLSNLLHLGLQGALTYDETLEWVLPLSSLQYLELKYVNLSTASDWLHVLHSLPSLRELHLLGCHLHHHFQPPTINFSSLAILDISVSSNFGVSSMIPKWMFELKKLVYLRLTGNQLQGSIPDGIQNLTLLQYLDLSGNSFHSSIPNWLYSLTSLNFLDLAYNNLHGTISSAIGNLTSLVTLDLSSNKLEGTIPKSVANLCNLKNVFFSNKNSNQQVSEILEIFSTCVLPKLETLYITDSLLFGNLTDQIGLLKNLVSLDLSRNAIQGTIPASLRNLTSLKRLGLSKNQFTGNPFEILGSLSELQYLSIEDNLFYGVVKEVHLANFTRLIDFSASRNQLTLNVGPNWRPSFQLLRRLEMPSWHLGPTFPSWLQSLKHLLYLDISNNMISESIPTWFWGTFNTAYFFNLSQNCINGELPNIVMNSNISGAYVDLSWNKMSGELPYLSPYVSYLDLSSNQFSGSITHFLCTKQDELKSLEFLNLASNNLSGEIPDCWMMWPFLSMLKLEDNYFTGNLPPTMGSLAFLQMLHLRDNRFSGNFPANLRNCSKLISLDLSENQLSGVIPSWIGQSLLNLKILRLASNKFSGAIPRQICDMSLLHILDLAQNNLTGNIPKCVNHLSAMLVINTSSESYIHFWGNYSSSIVDVLLLLKGRVNDYRVLNDEVFQK</sequence>
<comment type="caution">
    <text evidence="14">The sequence shown here is derived from an EMBL/GenBank/DDBJ whole genome shotgun (WGS) entry which is preliminary data.</text>
</comment>
<evidence type="ECO:0000313" key="14">
    <source>
        <dbReference type="EMBL" id="KAF7820349.1"/>
    </source>
</evidence>
<evidence type="ECO:0000256" key="1">
    <source>
        <dbReference type="ARBA" id="ARBA00004251"/>
    </source>
</evidence>
<evidence type="ECO:0000256" key="10">
    <source>
        <dbReference type="ARBA" id="ARBA00023170"/>
    </source>
</evidence>
<evidence type="ECO:0000259" key="13">
    <source>
        <dbReference type="Pfam" id="PF23598"/>
    </source>
</evidence>
<keyword evidence="11" id="KW-0325">Glycoprotein</keyword>
<keyword evidence="15" id="KW-1185">Reference proteome</keyword>
<keyword evidence="9" id="KW-0472">Membrane</keyword>
<name>A0A834TMW1_9FABA</name>
<evidence type="ECO:0000256" key="4">
    <source>
        <dbReference type="ARBA" id="ARBA00022614"/>
    </source>
</evidence>
<comment type="similarity">
    <text evidence="2">Belongs to the RLP family.</text>
</comment>
<dbReference type="OrthoDB" id="1600340at2759"/>
<feature type="domain" description="Disease resistance R13L4/SHOC-2-like LRR" evidence="13">
    <location>
        <begin position="153"/>
        <end position="289"/>
    </location>
</feature>
<dbReference type="Proteomes" id="UP000634136">
    <property type="component" value="Unassembled WGS sequence"/>
</dbReference>
<dbReference type="InterPro" id="IPR013210">
    <property type="entry name" value="LRR_N_plant-typ"/>
</dbReference>
<evidence type="ECO:0000256" key="2">
    <source>
        <dbReference type="ARBA" id="ARBA00009592"/>
    </source>
</evidence>
<dbReference type="InterPro" id="IPR001611">
    <property type="entry name" value="Leu-rich_rpt"/>
</dbReference>
<keyword evidence="8" id="KW-1133">Transmembrane helix</keyword>
<keyword evidence="4" id="KW-0433">Leucine-rich repeat</keyword>
<evidence type="ECO:0000256" key="5">
    <source>
        <dbReference type="ARBA" id="ARBA00022692"/>
    </source>
</evidence>
<evidence type="ECO:0000256" key="11">
    <source>
        <dbReference type="ARBA" id="ARBA00023180"/>
    </source>
</evidence>
<organism evidence="14 15">
    <name type="scientific">Senna tora</name>
    <dbReference type="NCBI Taxonomy" id="362788"/>
    <lineage>
        <taxon>Eukaryota</taxon>
        <taxon>Viridiplantae</taxon>
        <taxon>Streptophyta</taxon>
        <taxon>Embryophyta</taxon>
        <taxon>Tracheophyta</taxon>
        <taxon>Spermatophyta</taxon>
        <taxon>Magnoliopsida</taxon>
        <taxon>eudicotyledons</taxon>
        <taxon>Gunneridae</taxon>
        <taxon>Pentapetalae</taxon>
        <taxon>rosids</taxon>
        <taxon>fabids</taxon>
        <taxon>Fabales</taxon>
        <taxon>Fabaceae</taxon>
        <taxon>Caesalpinioideae</taxon>
        <taxon>Cassia clade</taxon>
        <taxon>Senna</taxon>
    </lineage>
</organism>
<evidence type="ECO:0000256" key="3">
    <source>
        <dbReference type="ARBA" id="ARBA00022475"/>
    </source>
</evidence>
<keyword evidence="3" id="KW-1003">Cell membrane</keyword>
<dbReference type="EMBL" id="JAAIUW010000008">
    <property type="protein sequence ID" value="KAF7820349.1"/>
    <property type="molecule type" value="Genomic_DNA"/>
</dbReference>
<feature type="domain" description="Disease resistance R13L4/SHOC-2-like LRR" evidence="13">
    <location>
        <begin position="298"/>
        <end position="465"/>
    </location>
</feature>
<evidence type="ECO:0000313" key="15">
    <source>
        <dbReference type="Proteomes" id="UP000634136"/>
    </source>
</evidence>
<evidence type="ECO:0000256" key="6">
    <source>
        <dbReference type="ARBA" id="ARBA00022729"/>
    </source>
</evidence>
<accession>A0A834TMW1</accession>
<dbReference type="Gene3D" id="3.80.10.10">
    <property type="entry name" value="Ribonuclease Inhibitor"/>
    <property type="match status" value="4"/>
</dbReference>
<evidence type="ECO:0000256" key="7">
    <source>
        <dbReference type="ARBA" id="ARBA00022737"/>
    </source>
</evidence>
<comment type="subcellular location">
    <subcellularLocation>
        <location evidence="1">Cell membrane</location>
        <topology evidence="1">Single-pass type I membrane protein</topology>
    </subcellularLocation>
</comment>
<dbReference type="Pfam" id="PF08263">
    <property type="entry name" value="LRRNT_2"/>
    <property type="match status" value="1"/>
</dbReference>
<keyword evidence="5" id="KW-0812">Transmembrane</keyword>
<dbReference type="SMART" id="SM00365">
    <property type="entry name" value="LRR_SD22"/>
    <property type="match status" value="4"/>
</dbReference>
<protein>
    <submittedName>
        <fullName evidence="14">Receptor-like protein EIX2</fullName>
    </submittedName>
</protein>
<dbReference type="PANTHER" id="PTHR48063:SF63">
    <property type="entry name" value="LEUCINE-RICH RECEPTOR-LIKE KINASE FAMILY PROTEIN"/>
    <property type="match status" value="1"/>
</dbReference>
<gene>
    <name evidence="14" type="ORF">G2W53_025804</name>
</gene>
<dbReference type="InterPro" id="IPR055414">
    <property type="entry name" value="LRR_R13L4/SHOC2-like"/>
</dbReference>
<dbReference type="InterPro" id="IPR003591">
    <property type="entry name" value="Leu-rich_rpt_typical-subtyp"/>
</dbReference>
<dbReference type="SMART" id="SM00369">
    <property type="entry name" value="LRR_TYP"/>
    <property type="match status" value="11"/>
</dbReference>
<reference evidence="14" key="1">
    <citation type="submission" date="2020-09" db="EMBL/GenBank/DDBJ databases">
        <title>Genome-Enabled Discovery of Anthraquinone Biosynthesis in Senna tora.</title>
        <authorList>
            <person name="Kang S.-H."/>
            <person name="Pandey R.P."/>
            <person name="Lee C.-M."/>
            <person name="Sim J.-S."/>
            <person name="Jeong J.-T."/>
            <person name="Choi B.-S."/>
            <person name="Jung M."/>
            <person name="Ginzburg D."/>
            <person name="Zhao K."/>
            <person name="Won S.Y."/>
            <person name="Oh T.-J."/>
            <person name="Yu Y."/>
            <person name="Kim N.-H."/>
            <person name="Lee O.R."/>
            <person name="Lee T.-H."/>
            <person name="Bashyal P."/>
            <person name="Kim T.-S."/>
            <person name="Lee W.-H."/>
            <person name="Kawkins C."/>
            <person name="Kim C.-K."/>
            <person name="Kim J.S."/>
            <person name="Ahn B.O."/>
            <person name="Rhee S.Y."/>
            <person name="Sohng J.K."/>
        </authorList>
    </citation>
    <scope>NUCLEOTIDE SEQUENCE</scope>
    <source>
        <tissue evidence="14">Leaf</tissue>
    </source>
</reference>
<evidence type="ECO:0000256" key="8">
    <source>
        <dbReference type="ARBA" id="ARBA00022989"/>
    </source>
</evidence>
<keyword evidence="10 14" id="KW-0675">Receptor</keyword>
<dbReference type="PANTHER" id="PTHR48063">
    <property type="entry name" value="LRR RECEPTOR-LIKE KINASE"/>
    <property type="match status" value="1"/>
</dbReference>
<keyword evidence="6" id="KW-0732">Signal</keyword>
<dbReference type="FunFam" id="3.80.10.10:FF:000095">
    <property type="entry name" value="LRR receptor-like serine/threonine-protein kinase GSO1"/>
    <property type="match status" value="2"/>
</dbReference>
<dbReference type="GO" id="GO:0005886">
    <property type="term" value="C:plasma membrane"/>
    <property type="evidence" value="ECO:0007669"/>
    <property type="project" value="UniProtKB-SubCell"/>
</dbReference>
<dbReference type="PRINTS" id="PR00019">
    <property type="entry name" value="LEURICHRPT"/>
</dbReference>
<feature type="domain" description="Leucine-rich repeat-containing N-terminal plant-type" evidence="12">
    <location>
        <begin position="77"/>
        <end position="114"/>
    </location>
</feature>
<dbReference type="Pfam" id="PF23598">
    <property type="entry name" value="LRR_14"/>
    <property type="match status" value="2"/>
</dbReference>
<dbReference type="InterPro" id="IPR046956">
    <property type="entry name" value="RLP23-like"/>
</dbReference>
<proteinExistence type="inferred from homology"/>
<keyword evidence="7" id="KW-0677">Repeat</keyword>
<evidence type="ECO:0000259" key="12">
    <source>
        <dbReference type="Pfam" id="PF08263"/>
    </source>
</evidence>
<dbReference type="InterPro" id="IPR032675">
    <property type="entry name" value="LRR_dom_sf"/>
</dbReference>
<dbReference type="Pfam" id="PF00560">
    <property type="entry name" value="LRR_1"/>
    <property type="match status" value="7"/>
</dbReference>